<comment type="caution">
    <text evidence="3">The sequence shown here is derived from an EMBL/GenBank/DDBJ whole genome shotgun (WGS) entry which is preliminary data.</text>
</comment>
<dbReference type="Proteomes" id="UP000245202">
    <property type="component" value="Unassembled WGS sequence"/>
</dbReference>
<reference evidence="3 4" key="1">
    <citation type="submission" date="2017-08" db="EMBL/GenBank/DDBJ databases">
        <title>Substantial Increase in Enzyme Production by Combined Drug-Resistance Mutations in Paenibacillus agaridevorans.</title>
        <authorList>
            <person name="Tanaka Y."/>
            <person name="Funane K."/>
            <person name="Hosaka T."/>
            <person name="Shiwa Y."/>
            <person name="Fujita N."/>
            <person name="Miyazaki T."/>
            <person name="Yoshikawa H."/>
            <person name="Murakami K."/>
            <person name="Kasahara K."/>
            <person name="Inaoka T."/>
            <person name="Hiraga Y."/>
            <person name="Ochi K."/>
        </authorList>
    </citation>
    <scope>NUCLEOTIDE SEQUENCE [LARGE SCALE GENOMIC DNA]</scope>
    <source>
        <strain evidence="3 4">T-3040</strain>
    </source>
</reference>
<accession>A0A2R5ELF3</accession>
<gene>
    <name evidence="3" type="ORF">PAT3040_02038</name>
</gene>
<dbReference type="PANTHER" id="PTHR38432:SF1">
    <property type="entry name" value="TELA-LIKE PROTEIN SAOUHSC_01408"/>
    <property type="match status" value="1"/>
</dbReference>
<dbReference type="Pfam" id="PF05816">
    <property type="entry name" value="TelA"/>
    <property type="match status" value="1"/>
</dbReference>
<evidence type="ECO:0000313" key="4">
    <source>
        <dbReference type="Proteomes" id="UP000245202"/>
    </source>
</evidence>
<evidence type="ECO:0000256" key="2">
    <source>
        <dbReference type="PIRNR" id="PIRNR026508"/>
    </source>
</evidence>
<evidence type="ECO:0000256" key="1">
    <source>
        <dbReference type="ARBA" id="ARBA00005541"/>
    </source>
</evidence>
<organism evidence="3 4">
    <name type="scientific">Paenibacillus agaridevorans</name>
    <dbReference type="NCBI Taxonomy" id="171404"/>
    <lineage>
        <taxon>Bacteria</taxon>
        <taxon>Bacillati</taxon>
        <taxon>Bacillota</taxon>
        <taxon>Bacilli</taxon>
        <taxon>Bacillales</taxon>
        <taxon>Paenibacillaceae</taxon>
        <taxon>Paenibacillus</taxon>
    </lineage>
</organism>
<protein>
    <submittedName>
        <fullName evidence="3">KlaA protein</fullName>
    </submittedName>
</protein>
<name>A0A2R5ELF3_9BACL</name>
<comment type="similarity">
    <text evidence="1 2">Belongs to the TelA family.</text>
</comment>
<evidence type="ECO:0000313" key="3">
    <source>
        <dbReference type="EMBL" id="GBG07486.1"/>
    </source>
</evidence>
<dbReference type="PANTHER" id="PTHR38432">
    <property type="entry name" value="TELA-LIKE PROTEIN SAOUHSC_01408"/>
    <property type="match status" value="1"/>
</dbReference>
<keyword evidence="4" id="KW-1185">Reference proteome</keyword>
<sequence length="379" mass="42251">MTFSMQVSSAEELKEIVEEQIKPIPKEVEQLKEQADQNVKAIMSIDMDSLEKRKSILTSVEQFGYDTMKTSSSKNALLQVSLGSLSKSGEEGGVVAKGLGELHMYMKDLDPSGIDFLKKGLFGKLFNPLRAYFQKFEKADAVIAKIVQLLEKGKAGLKDDNTTLMIEQHALRDLTKKLEKEIQLAAFMDEAIEAQIEAAKLRSEDPEKIRFIIEEVLFPLRQRTMDMQSMMAVNQQGYMAFEIIIRNNKELIRGVDRANTVTVSALRVAATVASALANQKIVLDQLNALYATTNTFIENTARMLNTQGTEIHKGAIDSSISVDSLKQAFADTFAAMEAISQYKQDALPRMRASIEEFRQLAEAGEQQIVRLERGNAVGL</sequence>
<dbReference type="PIRSF" id="PIRSF026508">
    <property type="entry name" value="TelA"/>
    <property type="match status" value="1"/>
</dbReference>
<dbReference type="AlphaFoldDB" id="A0A2R5ELF3"/>
<dbReference type="RefSeq" id="WP_108992530.1">
    <property type="nucleotide sequence ID" value="NZ_BDQX01000098.1"/>
</dbReference>
<dbReference type="EMBL" id="BDQX01000098">
    <property type="protein sequence ID" value="GBG07486.1"/>
    <property type="molecule type" value="Genomic_DNA"/>
</dbReference>
<proteinExistence type="inferred from homology"/>
<dbReference type="InterPro" id="IPR008863">
    <property type="entry name" value="Toxic_anion-R_TelA"/>
</dbReference>